<evidence type="ECO:0000256" key="1">
    <source>
        <dbReference type="SAM" id="MobiDB-lite"/>
    </source>
</evidence>
<proteinExistence type="predicted"/>
<dbReference type="InterPro" id="IPR027417">
    <property type="entry name" value="P-loop_NTPase"/>
</dbReference>
<sequence>MVRIKENSNTSKKVLLPNSLPTLKKNIRVLFKLNNPIQALYTEDGHLIQFLHEIVPGEIIYASTLDPGFQSVSQIPKPQSPMIFKSPSQQGPSGEKRSRSPGQKARDAEPKYETFGLSPNIVSIGNLSPLLVDQSKLHYTLRDTKNMKRANEPEKETEEESTKKKRTRELEKYAEQLPDSLKRLFNVLDDEESWVNDIMPLITSLPLNERVLLVDSERITKEQNEFWLENIRHLFDELFEIKTPEKYVGADDIRQFSSQIIENHRFVTHSELSYSMRCVIVGPRNSGKSVFLKYLSTKIANEFVRTGTNAHKFFVAFDMKRLSISLTDYAQFYTDMVDIVCNCLAIQKPLWKKLIKTDVKPFLLSVMNSDPPNFKKTLLVQHEFKEFFNNVQAIGELLNLFWNDSQCLTQWYTNVSFLPVLIGAAAGFDETFFVIDHLDYCDQNFMPSGRFESAGESVFVSEYFKFTLSNSSYIAACEDSTKLYTLLVDVDDTFNYAPFELISMDEIQSDAARNETLIVEIDGVPKPLKIGPEICGGIPAYIALWNQVVEVVSAASKQRGNEDEKEDAKLVAVAQVQTLLELCFVIDDDDENPLTRIIPTDVRLQGKEAKEGKEKRK</sequence>
<dbReference type="SUPFAM" id="SSF52540">
    <property type="entry name" value="P-loop containing nucleoside triphosphate hydrolases"/>
    <property type="match status" value="1"/>
</dbReference>
<dbReference type="GeneID" id="94833686"/>
<feature type="compositionally biased region" description="Basic and acidic residues" evidence="1">
    <location>
        <begin position="142"/>
        <end position="154"/>
    </location>
</feature>
<feature type="region of interest" description="Disordered" evidence="1">
    <location>
        <begin position="142"/>
        <end position="168"/>
    </location>
</feature>
<feature type="compositionally biased region" description="Basic and acidic residues" evidence="1">
    <location>
        <begin position="94"/>
        <end position="112"/>
    </location>
</feature>
<dbReference type="RefSeq" id="XP_068366504.1">
    <property type="nucleotide sequence ID" value="XM_068498982.1"/>
</dbReference>
<dbReference type="Proteomes" id="UP000179807">
    <property type="component" value="Unassembled WGS sequence"/>
</dbReference>
<comment type="caution">
    <text evidence="2">The sequence shown here is derived from an EMBL/GenBank/DDBJ whole genome shotgun (WGS) entry which is preliminary data.</text>
</comment>
<gene>
    <name evidence="2" type="ORF">TRFO_16455</name>
</gene>
<name>A0A1J4KR14_9EUKA</name>
<accession>A0A1J4KR14</accession>
<dbReference type="EMBL" id="MLAK01000533">
    <property type="protein sequence ID" value="OHT13368.1"/>
    <property type="molecule type" value="Genomic_DNA"/>
</dbReference>
<dbReference type="VEuPathDB" id="TrichDB:TRFO_16455"/>
<reference evidence="2" key="1">
    <citation type="submission" date="2016-10" db="EMBL/GenBank/DDBJ databases">
        <authorList>
            <person name="Benchimol M."/>
            <person name="Almeida L.G."/>
            <person name="Vasconcelos A.T."/>
            <person name="Perreira-Neves A."/>
            <person name="Rosa I.A."/>
            <person name="Tasca T."/>
            <person name="Bogo M.R."/>
            <person name="de Souza W."/>
        </authorList>
    </citation>
    <scope>NUCLEOTIDE SEQUENCE [LARGE SCALE GENOMIC DNA]</scope>
    <source>
        <strain evidence="2">K</strain>
    </source>
</reference>
<evidence type="ECO:0000313" key="3">
    <source>
        <dbReference type="Proteomes" id="UP000179807"/>
    </source>
</evidence>
<dbReference type="AlphaFoldDB" id="A0A1J4KR14"/>
<evidence type="ECO:0000313" key="2">
    <source>
        <dbReference type="EMBL" id="OHT13368.1"/>
    </source>
</evidence>
<protein>
    <submittedName>
        <fullName evidence="2">Uncharacterized protein</fullName>
    </submittedName>
</protein>
<keyword evidence="3" id="KW-1185">Reference proteome</keyword>
<feature type="region of interest" description="Disordered" evidence="1">
    <location>
        <begin position="72"/>
        <end position="112"/>
    </location>
</feature>
<organism evidence="2 3">
    <name type="scientific">Tritrichomonas foetus</name>
    <dbReference type="NCBI Taxonomy" id="1144522"/>
    <lineage>
        <taxon>Eukaryota</taxon>
        <taxon>Metamonada</taxon>
        <taxon>Parabasalia</taxon>
        <taxon>Tritrichomonadida</taxon>
        <taxon>Tritrichomonadidae</taxon>
        <taxon>Tritrichomonas</taxon>
    </lineage>
</organism>